<feature type="transmembrane region" description="Helical" evidence="2">
    <location>
        <begin position="703"/>
        <end position="728"/>
    </location>
</feature>
<feature type="transmembrane region" description="Helical" evidence="2">
    <location>
        <begin position="266"/>
        <end position="293"/>
    </location>
</feature>
<comment type="caution">
    <text evidence="3">The sequence shown here is derived from an EMBL/GenBank/DDBJ whole genome shotgun (WGS) entry which is preliminary data.</text>
</comment>
<feature type="compositionally biased region" description="Low complexity" evidence="1">
    <location>
        <begin position="1031"/>
        <end position="1044"/>
    </location>
</feature>
<feature type="compositionally biased region" description="Basic and acidic residues" evidence="1">
    <location>
        <begin position="1066"/>
        <end position="1083"/>
    </location>
</feature>
<dbReference type="Proteomes" id="UP001230951">
    <property type="component" value="Unassembled WGS sequence"/>
</dbReference>
<feature type="compositionally biased region" description="Polar residues" evidence="1">
    <location>
        <begin position="904"/>
        <end position="917"/>
    </location>
</feature>
<feature type="transmembrane region" description="Helical" evidence="2">
    <location>
        <begin position="606"/>
        <end position="632"/>
    </location>
</feature>
<evidence type="ECO:0000313" key="5">
    <source>
        <dbReference type="Proteomes" id="UP001230951"/>
    </source>
</evidence>
<accession>A0AAW8DGR3</accession>
<dbReference type="AlphaFoldDB" id="A0AAW8DGR3"/>
<protein>
    <submittedName>
        <fullName evidence="3">Uncharacterized protein</fullName>
    </submittedName>
</protein>
<organism evidence="3 6">
    <name type="scientific">Arthrobacter bambusae</name>
    <dbReference type="NCBI Taxonomy" id="1338426"/>
    <lineage>
        <taxon>Bacteria</taxon>
        <taxon>Bacillati</taxon>
        <taxon>Actinomycetota</taxon>
        <taxon>Actinomycetes</taxon>
        <taxon>Micrococcales</taxon>
        <taxon>Micrococcaceae</taxon>
        <taxon>Arthrobacter</taxon>
    </lineage>
</organism>
<dbReference type="EMBL" id="JAUSRG010000003">
    <property type="protein sequence ID" value="MDP9904555.1"/>
    <property type="molecule type" value="Genomic_DNA"/>
</dbReference>
<name>A0AAW8DGR3_9MICC</name>
<feature type="transmembrane region" description="Helical" evidence="2">
    <location>
        <begin position="305"/>
        <end position="326"/>
    </location>
</feature>
<evidence type="ECO:0000256" key="2">
    <source>
        <dbReference type="SAM" id="Phobius"/>
    </source>
</evidence>
<evidence type="ECO:0000313" key="6">
    <source>
        <dbReference type="Proteomes" id="UP001242995"/>
    </source>
</evidence>
<feature type="transmembrane region" description="Helical" evidence="2">
    <location>
        <begin position="37"/>
        <end position="58"/>
    </location>
</feature>
<feature type="transmembrane region" description="Helical" evidence="2">
    <location>
        <begin position="191"/>
        <end position="214"/>
    </location>
</feature>
<keyword evidence="2" id="KW-0472">Membrane</keyword>
<dbReference type="Proteomes" id="UP001242995">
    <property type="component" value="Unassembled WGS sequence"/>
</dbReference>
<dbReference type="EMBL" id="JAUSTF010000004">
    <property type="protein sequence ID" value="MDQ0181017.1"/>
    <property type="molecule type" value="Genomic_DNA"/>
</dbReference>
<feature type="region of interest" description="Disordered" evidence="1">
    <location>
        <begin position="784"/>
        <end position="1083"/>
    </location>
</feature>
<proteinExistence type="predicted"/>
<feature type="compositionally biased region" description="Gly residues" evidence="1">
    <location>
        <begin position="831"/>
        <end position="847"/>
    </location>
</feature>
<feature type="compositionally biased region" description="Polar residues" evidence="1">
    <location>
        <begin position="955"/>
        <end position="969"/>
    </location>
</feature>
<evidence type="ECO:0000313" key="3">
    <source>
        <dbReference type="EMBL" id="MDP9904555.1"/>
    </source>
</evidence>
<feature type="transmembrane region" description="Helical" evidence="2">
    <location>
        <begin position="659"/>
        <end position="680"/>
    </location>
</feature>
<sequence>MIQTTALAASATPYSCVGQRSGMVARLRTRVAAQPTWVRTFTGVLLLALLVPLMFFMATSTAHAADQSNQDQKDYSLYHLASNANVYFTLKSSPDQDGMGVQGDWKKVAANPAQAGSMMGYADDGNFVNWLFSTVSGASHTIKYSAFDDKASGMKGYAQFGAANADLGLDKMHSDAGFDLIVHGVGGAMMWFVYILAMGVGLLFWGCIQILQFLNPFLWFHKGLAAVSPAYRNFADGMVTTNTNGQETVHAAPSGLSGLESFIADWYGTLVSMSWGVLVPLFIGFLLLGLVFFKKMDRGSAFKKLLVRVLFLAFGLPLFGGMYTSILTQFSEDLSPQNSGPTQVVASTYVDFENWMNKDRLHVPDGASITWDPSTGHALPTSTSSVRNTALAINKQVHPDAFEVGPDPLDAKKSSASAAWANTSSISGNAANQSDQAGAGMVIDMLWRYTTSQTISASDFESKIQASITDIPKNSVNGDTKKNWFMGQSFKGDPVAKDYGEGNSPVSPDQHPLFATKGAGLTASPVDGGGTSFTSAGVVDCGFRVVEPGSATPGDCNLSPLAAYNYQNTGFSADSMTIYSGQRASSGYTRSFHSSVAQVGTGLSAFMYWANALSLLLSIALLGITYGFGMLFGSVKRGFSTIAAVPFATLGSIASIAKVIIYSVAMILGVLVTVFLYQFASQLLISLPQIIEAPIANLLKVNLLVSAVIGIMTFASILLVFGVTITLIRVRGSVLKAMDEAVTKLVDKFLETNTPPKAGGGGLMPAIAGGLGAGAGSAAGSRLFGGKGSKATGKPGNPSSKSGDQSTNAGGTNGDQEVEAGQQRGELEAGTKGGNSDDGGNAGGLNGSPGSPGLPGGPGSSGTAKALPVGSGSSGADPGNSADGSSPGGPGTGPTGGTGRGSTADQGATINASNNADQGARSLDDRQLAQRVSQQGGLTPLGIGSVGTGGKTTDGRVNTDQPNDQQSPGSRRAGRVSTTGQPRGQKSRPSGQKSRPTGGMSRPSADGQKALSPAPQRPLPTRSAGTPQGQPLPAKPVSASPAVPDRVPTGKLAAVQQTNGKGVARAQREQHAPVPSVKEDNKH</sequence>
<reference evidence="3 5" key="1">
    <citation type="submission" date="2023-07" db="EMBL/GenBank/DDBJ databases">
        <title>Sorghum-associated microbial communities from plants grown in Nebraska, USA.</title>
        <authorList>
            <person name="Schachtman D."/>
        </authorList>
    </citation>
    <scope>NUCLEOTIDE SEQUENCE</scope>
    <source>
        <strain evidence="3">DS1006</strain>
        <strain evidence="4 5">DS1016</strain>
    </source>
</reference>
<keyword evidence="2" id="KW-1133">Transmembrane helix</keyword>
<keyword evidence="5" id="KW-1185">Reference proteome</keyword>
<dbReference type="RefSeq" id="WP_306960316.1">
    <property type="nucleotide sequence ID" value="NZ_JAUSRG010000003.1"/>
</dbReference>
<evidence type="ECO:0000313" key="4">
    <source>
        <dbReference type="EMBL" id="MDQ0181017.1"/>
    </source>
</evidence>
<gene>
    <name evidence="3" type="ORF">J2S90_001510</name>
    <name evidence="4" type="ORF">J2S93_002444</name>
</gene>
<evidence type="ECO:0000256" key="1">
    <source>
        <dbReference type="SAM" id="MobiDB-lite"/>
    </source>
</evidence>
<keyword evidence="2" id="KW-0812">Transmembrane</keyword>
<feature type="compositionally biased region" description="Polar residues" evidence="1">
    <location>
        <begin position="797"/>
        <end position="810"/>
    </location>
</feature>
<feature type="compositionally biased region" description="Polar residues" evidence="1">
    <location>
        <begin position="976"/>
        <end position="995"/>
    </location>
</feature>
<feature type="compositionally biased region" description="Gly residues" evidence="1">
    <location>
        <begin position="886"/>
        <end position="900"/>
    </location>
</feature>